<dbReference type="InterPro" id="IPR004331">
    <property type="entry name" value="SPX_dom"/>
</dbReference>
<evidence type="ECO:0000259" key="6">
    <source>
        <dbReference type="PROSITE" id="PS51382"/>
    </source>
</evidence>
<keyword evidence="2" id="KW-0926">Vacuole</keyword>
<evidence type="ECO:0000256" key="4">
    <source>
        <dbReference type="ARBA" id="ARBA00022989"/>
    </source>
</evidence>
<organism evidence="7 8">
    <name type="scientific">Linum tenue</name>
    <dbReference type="NCBI Taxonomy" id="586396"/>
    <lineage>
        <taxon>Eukaryota</taxon>
        <taxon>Viridiplantae</taxon>
        <taxon>Streptophyta</taxon>
        <taxon>Embryophyta</taxon>
        <taxon>Tracheophyta</taxon>
        <taxon>Spermatophyta</taxon>
        <taxon>Magnoliopsida</taxon>
        <taxon>eudicotyledons</taxon>
        <taxon>Gunneridae</taxon>
        <taxon>Pentapetalae</taxon>
        <taxon>rosids</taxon>
        <taxon>fabids</taxon>
        <taxon>Malpighiales</taxon>
        <taxon>Linaceae</taxon>
        <taxon>Linum</taxon>
    </lineage>
</organism>
<evidence type="ECO:0000256" key="5">
    <source>
        <dbReference type="ARBA" id="ARBA00023136"/>
    </source>
</evidence>
<evidence type="ECO:0000256" key="1">
    <source>
        <dbReference type="ARBA" id="ARBA00004128"/>
    </source>
</evidence>
<evidence type="ECO:0000256" key="2">
    <source>
        <dbReference type="ARBA" id="ARBA00022554"/>
    </source>
</evidence>
<dbReference type="InterPro" id="IPR051572">
    <property type="entry name" value="VTC_Complex_Subunit"/>
</dbReference>
<dbReference type="GO" id="GO:0005774">
    <property type="term" value="C:vacuolar membrane"/>
    <property type="evidence" value="ECO:0007669"/>
    <property type="project" value="UniProtKB-SubCell"/>
</dbReference>
<gene>
    <name evidence="7" type="ORF">LITE_LOCUS20288</name>
</gene>
<keyword evidence="8" id="KW-1185">Reference proteome</keyword>
<feature type="domain" description="SPX" evidence="6">
    <location>
        <begin position="2"/>
        <end position="100"/>
    </location>
</feature>
<sequence length="100" mass="11588">MVAFGKKLKQAQVQEWQGYYINYKLLKKRVKRYSQAQQSGTQDTQPQSVVLKDFSRLLDSQIEKIVLFILEQQGELAAKLASLGDHQHHCLTQQQQQQLS</sequence>
<evidence type="ECO:0000313" key="8">
    <source>
        <dbReference type="Proteomes" id="UP001154282"/>
    </source>
</evidence>
<dbReference type="PANTHER" id="PTHR46140:SF1">
    <property type="entry name" value="VACUOLAR TRANSPORTER CHAPERONE COMPLEX SUBUNIT 4-RELATED"/>
    <property type="match status" value="1"/>
</dbReference>
<evidence type="ECO:0000256" key="3">
    <source>
        <dbReference type="ARBA" id="ARBA00022692"/>
    </source>
</evidence>
<dbReference type="EMBL" id="CAMGYJ010000005">
    <property type="protein sequence ID" value="CAI0425218.1"/>
    <property type="molecule type" value="Genomic_DNA"/>
</dbReference>
<comment type="caution">
    <text evidence="7">The sequence shown here is derived from an EMBL/GenBank/DDBJ whole genome shotgun (WGS) entry which is preliminary data.</text>
</comment>
<dbReference type="AlphaFoldDB" id="A0AAV0KWI5"/>
<dbReference type="PROSITE" id="PS51382">
    <property type="entry name" value="SPX"/>
    <property type="match status" value="1"/>
</dbReference>
<evidence type="ECO:0000313" key="7">
    <source>
        <dbReference type="EMBL" id="CAI0425218.1"/>
    </source>
</evidence>
<name>A0AAV0KWI5_9ROSI</name>
<keyword evidence="4" id="KW-1133">Transmembrane helix</keyword>
<dbReference type="PANTHER" id="PTHR46140">
    <property type="entry name" value="VACUOLAR TRANSPORTER CHAPERONE 1-RELATED"/>
    <property type="match status" value="1"/>
</dbReference>
<protein>
    <recommendedName>
        <fullName evidence="6">SPX domain-containing protein</fullName>
    </recommendedName>
</protein>
<proteinExistence type="predicted"/>
<comment type="subcellular location">
    <subcellularLocation>
        <location evidence="1">Vacuole membrane</location>
        <topology evidence="1">Multi-pass membrane protein</topology>
    </subcellularLocation>
</comment>
<keyword evidence="5" id="KW-0472">Membrane</keyword>
<accession>A0AAV0KWI5</accession>
<keyword evidence="3" id="KW-0812">Transmembrane</keyword>
<dbReference type="Proteomes" id="UP001154282">
    <property type="component" value="Unassembled WGS sequence"/>
</dbReference>
<dbReference type="Pfam" id="PF03105">
    <property type="entry name" value="SPX"/>
    <property type="match status" value="1"/>
</dbReference>
<dbReference type="GO" id="GO:0006799">
    <property type="term" value="P:polyphosphate biosynthetic process"/>
    <property type="evidence" value="ECO:0007669"/>
    <property type="project" value="UniProtKB-ARBA"/>
</dbReference>
<reference evidence="7" key="1">
    <citation type="submission" date="2022-08" db="EMBL/GenBank/DDBJ databases">
        <authorList>
            <person name="Gutierrez-Valencia J."/>
        </authorList>
    </citation>
    <scope>NUCLEOTIDE SEQUENCE</scope>
</reference>